<protein>
    <submittedName>
        <fullName evidence="2">Uncharacterized protein</fullName>
    </submittedName>
</protein>
<feature type="non-terminal residue" evidence="2">
    <location>
        <position position="244"/>
    </location>
</feature>
<feature type="compositionally biased region" description="Low complexity" evidence="1">
    <location>
        <begin position="40"/>
        <end position="50"/>
    </location>
</feature>
<accession>A0A5J4RMZ7</accession>
<dbReference type="AlphaFoldDB" id="A0A5J4RMZ7"/>
<evidence type="ECO:0000313" key="2">
    <source>
        <dbReference type="EMBL" id="KAA6334493.1"/>
    </source>
</evidence>
<feature type="compositionally biased region" description="Basic and acidic residues" evidence="1">
    <location>
        <begin position="21"/>
        <end position="36"/>
    </location>
</feature>
<organism evidence="2 3">
    <name type="scientific">Streblomastix strix</name>
    <dbReference type="NCBI Taxonomy" id="222440"/>
    <lineage>
        <taxon>Eukaryota</taxon>
        <taxon>Metamonada</taxon>
        <taxon>Preaxostyla</taxon>
        <taxon>Oxymonadida</taxon>
        <taxon>Streblomastigidae</taxon>
        <taxon>Streblomastix</taxon>
    </lineage>
</organism>
<feature type="compositionally biased region" description="Basic and acidic residues" evidence="1">
    <location>
        <begin position="55"/>
        <end position="65"/>
    </location>
</feature>
<feature type="compositionally biased region" description="Basic residues" evidence="1">
    <location>
        <begin position="69"/>
        <end position="93"/>
    </location>
</feature>
<sequence length="244" mass="28288">MPHPFELSDKQQAALKELAKLRSKNEQQTQLKDRSNQVKRSSSGSISNSRILKKMAKEVEDENKISKSQSKKPKQSQQRKSKSQLRSQSKKNTQKIDLNVSQETLLPQSLLSDTLSFEMGNSYIRQEGMVATSALQHTEVSQSQNQLRQLNASTVASMTRLPKYFKPINLLHEERIRREQEVQQEQFEEEERQLKIWSKDQLRQFKQNQSQISVVDTSTQKIKIQYSLPSVMRFGDYQIQDTGS</sequence>
<dbReference type="EMBL" id="SNRW01041969">
    <property type="protein sequence ID" value="KAA6334493.1"/>
    <property type="molecule type" value="Genomic_DNA"/>
</dbReference>
<dbReference type="Proteomes" id="UP000324800">
    <property type="component" value="Unassembled WGS sequence"/>
</dbReference>
<name>A0A5J4RMZ7_9EUKA</name>
<feature type="region of interest" description="Disordered" evidence="1">
    <location>
        <begin position="21"/>
        <end position="99"/>
    </location>
</feature>
<comment type="caution">
    <text evidence="2">The sequence shown here is derived from an EMBL/GenBank/DDBJ whole genome shotgun (WGS) entry which is preliminary data.</text>
</comment>
<proteinExistence type="predicted"/>
<evidence type="ECO:0000313" key="3">
    <source>
        <dbReference type="Proteomes" id="UP000324800"/>
    </source>
</evidence>
<reference evidence="2 3" key="1">
    <citation type="submission" date="2019-03" db="EMBL/GenBank/DDBJ databases">
        <title>Single cell metagenomics reveals metabolic interactions within the superorganism composed of flagellate Streblomastix strix and complex community of Bacteroidetes bacteria on its surface.</title>
        <authorList>
            <person name="Treitli S.C."/>
            <person name="Kolisko M."/>
            <person name="Husnik F."/>
            <person name="Keeling P."/>
            <person name="Hampl V."/>
        </authorList>
    </citation>
    <scope>NUCLEOTIDE SEQUENCE [LARGE SCALE GENOMIC DNA]</scope>
    <source>
        <strain evidence="2">ST1C</strain>
    </source>
</reference>
<evidence type="ECO:0000256" key="1">
    <source>
        <dbReference type="SAM" id="MobiDB-lite"/>
    </source>
</evidence>
<gene>
    <name evidence="2" type="ORF">EZS28_053062</name>
</gene>